<protein>
    <submittedName>
        <fullName evidence="2">Uncharacterized protein</fullName>
    </submittedName>
</protein>
<dbReference type="AlphaFoldDB" id="A0A1A9A9X2"/>
<accession>A0A1A9A9X2</accession>
<dbReference type="Proteomes" id="UP000199385">
    <property type="component" value="Chromosome I"/>
</dbReference>
<keyword evidence="1" id="KW-1133">Transmembrane helix</keyword>
<reference evidence="3" key="1">
    <citation type="submission" date="2016-06" db="EMBL/GenBank/DDBJ databases">
        <authorList>
            <person name="Varghese N."/>
            <person name="Submissions Spin"/>
        </authorList>
    </citation>
    <scope>NUCLEOTIDE SEQUENCE [LARGE SCALE GENOMIC DNA]</scope>
    <source>
        <strain evidence="3">DSM 44815</strain>
    </source>
</reference>
<name>A0A1A9A9X2_9ACTN</name>
<dbReference type="PATRIC" id="fig|261654.4.peg.5961"/>
<dbReference type="RefSeq" id="WP_157740417.1">
    <property type="nucleotide sequence ID" value="NZ_LT594323.1"/>
</dbReference>
<organism evidence="2 3">
    <name type="scientific">Micromonospora auratinigra</name>
    <dbReference type="NCBI Taxonomy" id="261654"/>
    <lineage>
        <taxon>Bacteria</taxon>
        <taxon>Bacillati</taxon>
        <taxon>Actinomycetota</taxon>
        <taxon>Actinomycetes</taxon>
        <taxon>Micromonosporales</taxon>
        <taxon>Micromonosporaceae</taxon>
        <taxon>Micromonospora</taxon>
    </lineage>
</organism>
<dbReference type="EMBL" id="LT594323">
    <property type="protein sequence ID" value="SBT52972.1"/>
    <property type="molecule type" value="Genomic_DNA"/>
</dbReference>
<evidence type="ECO:0000313" key="2">
    <source>
        <dbReference type="EMBL" id="SBT52972.1"/>
    </source>
</evidence>
<proteinExistence type="predicted"/>
<evidence type="ECO:0000313" key="3">
    <source>
        <dbReference type="Proteomes" id="UP000199385"/>
    </source>
</evidence>
<keyword evidence="1" id="KW-0812">Transmembrane</keyword>
<dbReference type="OrthoDB" id="3403494at2"/>
<evidence type="ECO:0000256" key="1">
    <source>
        <dbReference type="SAM" id="Phobius"/>
    </source>
</evidence>
<keyword evidence="3" id="KW-1185">Reference proteome</keyword>
<gene>
    <name evidence="2" type="ORF">GA0070611_5888</name>
</gene>
<keyword evidence="1" id="KW-0472">Membrane</keyword>
<sequence>MAVTNRRAAAKACILAAIPVGAVGFVVPDTWAKASIVASLTLLALGGDLWWDSRPIFPYRFLRARAQPHRTADPVRHHDGSFGGVPAAAERREPRRYRLMVSATSRIRQVVRQRQMMSLMPADGDGDASDLRQVLDEAQRRGRREQFWWLVAGLAASIPIGVAVNLLTR</sequence>
<feature type="transmembrane region" description="Helical" evidence="1">
    <location>
        <begin position="147"/>
        <end position="167"/>
    </location>
</feature>
<dbReference type="STRING" id="261654.GA0070611_5888"/>